<dbReference type="RefSeq" id="WP_345690406.1">
    <property type="nucleotide sequence ID" value="NZ_BAABIT010000001.1"/>
</dbReference>
<reference evidence="3" key="1">
    <citation type="journal article" date="2019" name="Int. J. Syst. Evol. Microbiol.">
        <title>The Global Catalogue of Microorganisms (GCM) 10K type strain sequencing project: providing services to taxonomists for standard genome sequencing and annotation.</title>
        <authorList>
            <consortium name="The Broad Institute Genomics Platform"/>
            <consortium name="The Broad Institute Genome Sequencing Center for Infectious Disease"/>
            <person name="Wu L."/>
            <person name="Ma J."/>
        </authorList>
    </citation>
    <scope>NUCLEOTIDE SEQUENCE [LARGE SCALE GENOMIC DNA]</scope>
    <source>
        <strain evidence="3">CGMCC 4.1648</strain>
    </source>
</reference>
<evidence type="ECO:0000256" key="1">
    <source>
        <dbReference type="SAM" id="Phobius"/>
    </source>
</evidence>
<evidence type="ECO:0000313" key="2">
    <source>
        <dbReference type="EMBL" id="MFC5022922.1"/>
    </source>
</evidence>
<feature type="transmembrane region" description="Helical" evidence="1">
    <location>
        <begin position="126"/>
        <end position="146"/>
    </location>
</feature>
<feature type="transmembrane region" description="Helical" evidence="1">
    <location>
        <begin position="51"/>
        <end position="71"/>
    </location>
</feature>
<dbReference type="EMBL" id="JBHSJD010000007">
    <property type="protein sequence ID" value="MFC5022922.1"/>
    <property type="molecule type" value="Genomic_DNA"/>
</dbReference>
<keyword evidence="1" id="KW-0472">Membrane</keyword>
<name>A0ABV9XCA1_9ACTN</name>
<sequence length="184" mass="19687">MSHVRGFVPWIAFVVVATRTDWRYGALTGLVLAGGLLVADRRAGRRWDEIVIETSGVAFFAVLGTLALAAPDSPLRPYAPALSLAWLAATAWISLAIRRPFTLGIARRSAPREVWDEPLFLRINRVITTVWAIAFTLTAAALAVLLTHAPDAAAAIITVKIAGFTLPALFTARYPAAATARAGV</sequence>
<dbReference type="Proteomes" id="UP001595829">
    <property type="component" value="Unassembled WGS sequence"/>
</dbReference>
<feature type="transmembrane region" description="Helical" evidence="1">
    <location>
        <begin position="77"/>
        <end position="97"/>
    </location>
</feature>
<feature type="transmembrane region" description="Helical" evidence="1">
    <location>
        <begin position="152"/>
        <end position="172"/>
    </location>
</feature>
<keyword evidence="3" id="KW-1185">Reference proteome</keyword>
<protein>
    <recommendedName>
        <fullName evidence="4">Intracellular septation protein A</fullName>
    </recommendedName>
</protein>
<organism evidence="2 3">
    <name type="scientific">Streptomyces coeruleoprunus</name>
    <dbReference type="NCBI Taxonomy" id="285563"/>
    <lineage>
        <taxon>Bacteria</taxon>
        <taxon>Bacillati</taxon>
        <taxon>Actinomycetota</taxon>
        <taxon>Actinomycetes</taxon>
        <taxon>Kitasatosporales</taxon>
        <taxon>Streptomycetaceae</taxon>
        <taxon>Streptomyces</taxon>
    </lineage>
</organism>
<gene>
    <name evidence="2" type="ORF">ACFPM3_12350</name>
</gene>
<accession>A0ABV9XCA1</accession>
<comment type="caution">
    <text evidence="2">The sequence shown here is derived from an EMBL/GenBank/DDBJ whole genome shotgun (WGS) entry which is preliminary data.</text>
</comment>
<feature type="transmembrane region" description="Helical" evidence="1">
    <location>
        <begin position="22"/>
        <end position="39"/>
    </location>
</feature>
<proteinExistence type="predicted"/>
<keyword evidence="1" id="KW-1133">Transmembrane helix</keyword>
<evidence type="ECO:0008006" key="4">
    <source>
        <dbReference type="Google" id="ProtNLM"/>
    </source>
</evidence>
<evidence type="ECO:0000313" key="3">
    <source>
        <dbReference type="Proteomes" id="UP001595829"/>
    </source>
</evidence>
<keyword evidence="1" id="KW-0812">Transmembrane</keyword>